<keyword evidence="2" id="KW-1133">Transmembrane helix</keyword>
<evidence type="ECO:0000256" key="2">
    <source>
        <dbReference type="SAM" id="Phobius"/>
    </source>
</evidence>
<dbReference type="InterPro" id="IPR032029">
    <property type="entry name" value="ADAM17_MPD"/>
</dbReference>
<gene>
    <name evidence="4" type="ORF">ElyMa_004537500</name>
</gene>
<keyword evidence="5" id="KW-1185">Reference proteome</keyword>
<organism evidence="4 5">
    <name type="scientific">Elysia marginata</name>
    <dbReference type="NCBI Taxonomy" id="1093978"/>
    <lineage>
        <taxon>Eukaryota</taxon>
        <taxon>Metazoa</taxon>
        <taxon>Spiralia</taxon>
        <taxon>Lophotrochozoa</taxon>
        <taxon>Mollusca</taxon>
        <taxon>Gastropoda</taxon>
        <taxon>Heterobranchia</taxon>
        <taxon>Euthyneura</taxon>
        <taxon>Panpulmonata</taxon>
        <taxon>Sacoglossa</taxon>
        <taxon>Placobranchoidea</taxon>
        <taxon>Plakobranchidae</taxon>
        <taxon>Elysia</taxon>
    </lineage>
</organism>
<sequence length="201" mass="22397">TACLRCCKTRTGTCEPKGNELLTDGRPCTFGYCDAGECKDGKGSTIQRLFTFIETLDSSTLVAFMKSNIVGTVIVFSLVIWIPLSWVISCIDKRRERESRRRELAWVSNDVLLCQSLQSNQLANRFKDYKVKESDYHRSTGRPLLANRNHLGGAAGDDGDIRKEHIPPPLVLDQPPAYNNVYGRGGGRNGARKPTQMETSI</sequence>
<evidence type="ECO:0000313" key="4">
    <source>
        <dbReference type="EMBL" id="GFR99806.1"/>
    </source>
</evidence>
<protein>
    <submittedName>
        <fullName evidence="4">A disintegrin and metallopeptidase domain 17b</fullName>
    </submittedName>
</protein>
<dbReference type="Pfam" id="PF16698">
    <property type="entry name" value="ADAM17_MPD"/>
    <property type="match status" value="1"/>
</dbReference>
<proteinExistence type="predicted"/>
<reference evidence="4 5" key="1">
    <citation type="journal article" date="2021" name="Elife">
        <title>Chloroplast acquisition without the gene transfer in kleptoplastic sea slugs, Plakobranchus ocellatus.</title>
        <authorList>
            <person name="Maeda T."/>
            <person name="Takahashi S."/>
            <person name="Yoshida T."/>
            <person name="Shimamura S."/>
            <person name="Takaki Y."/>
            <person name="Nagai Y."/>
            <person name="Toyoda A."/>
            <person name="Suzuki Y."/>
            <person name="Arimoto A."/>
            <person name="Ishii H."/>
            <person name="Satoh N."/>
            <person name="Nishiyama T."/>
            <person name="Hasebe M."/>
            <person name="Maruyama T."/>
            <person name="Minagawa J."/>
            <person name="Obokata J."/>
            <person name="Shigenobu S."/>
        </authorList>
    </citation>
    <scope>NUCLEOTIDE SEQUENCE [LARGE SCALE GENOMIC DNA]</scope>
</reference>
<evidence type="ECO:0000256" key="1">
    <source>
        <dbReference type="SAM" id="MobiDB-lite"/>
    </source>
</evidence>
<accession>A0AAV4HPG0</accession>
<dbReference type="Proteomes" id="UP000762676">
    <property type="component" value="Unassembled WGS sequence"/>
</dbReference>
<name>A0AAV4HPG0_9GAST</name>
<dbReference type="Gene3D" id="4.10.70.30">
    <property type="match status" value="1"/>
</dbReference>
<feature type="region of interest" description="Disordered" evidence="1">
    <location>
        <begin position="155"/>
        <end position="201"/>
    </location>
</feature>
<feature type="non-terminal residue" evidence="4">
    <location>
        <position position="1"/>
    </location>
</feature>
<feature type="domain" description="ADAM17 membrane-proximal" evidence="3">
    <location>
        <begin position="2"/>
        <end position="39"/>
    </location>
</feature>
<keyword evidence="2" id="KW-0812">Transmembrane</keyword>
<dbReference type="AlphaFoldDB" id="A0AAV4HPG0"/>
<keyword evidence="2" id="KW-0472">Membrane</keyword>
<comment type="caution">
    <text evidence="4">The sequence shown here is derived from an EMBL/GenBank/DDBJ whole genome shotgun (WGS) entry which is preliminary data.</text>
</comment>
<dbReference type="EMBL" id="BMAT01009157">
    <property type="protein sequence ID" value="GFR99806.1"/>
    <property type="molecule type" value="Genomic_DNA"/>
</dbReference>
<feature type="transmembrane region" description="Helical" evidence="2">
    <location>
        <begin position="69"/>
        <end position="91"/>
    </location>
</feature>
<evidence type="ECO:0000259" key="3">
    <source>
        <dbReference type="Pfam" id="PF16698"/>
    </source>
</evidence>
<evidence type="ECO:0000313" key="5">
    <source>
        <dbReference type="Proteomes" id="UP000762676"/>
    </source>
</evidence>